<accession>A0A2K3DME1</accession>
<dbReference type="GeneID" id="5722122"/>
<evidence type="ECO:0000256" key="2">
    <source>
        <dbReference type="ARBA" id="ARBA00022840"/>
    </source>
</evidence>
<dbReference type="InParanoid" id="A0A2K3DME1"/>
<keyword evidence="2" id="KW-0067">ATP-binding</keyword>
<evidence type="ECO:0000256" key="3">
    <source>
        <dbReference type="SAM" id="MobiDB-lite"/>
    </source>
</evidence>
<dbReference type="Proteomes" id="UP000006906">
    <property type="component" value="Chromosome 6"/>
</dbReference>
<dbReference type="RefSeq" id="XP_042923407.1">
    <property type="nucleotide sequence ID" value="XM_043062701.1"/>
</dbReference>
<name>A0A2K3DME1_CHLRE</name>
<dbReference type="PANTHER" id="PTHR45644:SF3">
    <property type="entry name" value="FI08533P-RELATED"/>
    <property type="match status" value="1"/>
</dbReference>
<protein>
    <recommendedName>
        <fullName evidence="4">ATPase AAA-type core domain-containing protein</fullName>
    </recommendedName>
</protein>
<evidence type="ECO:0000313" key="6">
    <source>
        <dbReference type="Proteomes" id="UP000006906"/>
    </source>
</evidence>
<feature type="region of interest" description="Disordered" evidence="3">
    <location>
        <begin position="282"/>
        <end position="310"/>
    </location>
</feature>
<evidence type="ECO:0000256" key="1">
    <source>
        <dbReference type="ARBA" id="ARBA00022741"/>
    </source>
</evidence>
<keyword evidence="6" id="KW-1185">Reference proteome</keyword>
<gene>
    <name evidence="5" type="ORF">CHLRE_06g256100v5</name>
</gene>
<evidence type="ECO:0000259" key="4">
    <source>
        <dbReference type="Pfam" id="PF00004"/>
    </source>
</evidence>
<dbReference type="PANTHER" id="PTHR45644">
    <property type="entry name" value="AAA ATPASE, PUTATIVE (AFU_ORTHOLOGUE AFUA_2G12920)-RELATED-RELATED"/>
    <property type="match status" value="1"/>
</dbReference>
<dbReference type="GO" id="GO:0005524">
    <property type="term" value="F:ATP binding"/>
    <property type="evidence" value="ECO:0007669"/>
    <property type="project" value="UniProtKB-KW"/>
</dbReference>
<dbReference type="InterPro" id="IPR003959">
    <property type="entry name" value="ATPase_AAA_core"/>
</dbReference>
<dbReference type="AlphaFoldDB" id="A0A2K3DME1"/>
<sequence>MPANDSRADVWLMVALGGLVLWRRRCLSTQLRESAERIALKATQRAAAGPLTLTTEEMCLESCVKSPGDWELEHLQVFGADPAVVERLDSEVVRALQQPELLGRLGLQHLALCDAHMQPPYLVLLQGPARTGKKSMVLELARTNGITVLHLDKHSLEAAHKAACCWGALGSWWSGGGSVVAAAFSLAKKLQPCIILLDNPLGLPAAMLAVIRAEVKRLRAAPHNWSQERVSVVMTSSASLPPQLPAYVPACHRIRVALPTTQQLGAMLHGFLRLMQAAYQQQQQQQQRQRQQQRQPHPKAGGALLGGGPTPQPQLMAALANYEDAAARGGVAGGPLVPAGGDGGFGAEVHQYLQSLQGRTAPHVRWLALRARLRAAGADGAEAQFQPLTLAHLRAALQDLLAEEHLQQRS</sequence>
<dbReference type="EMBL" id="CM008967">
    <property type="protein sequence ID" value="PNW81683.1"/>
    <property type="molecule type" value="Genomic_DNA"/>
</dbReference>
<dbReference type="KEGG" id="cre:CHLRE_06g256100v5"/>
<reference evidence="5 6" key="1">
    <citation type="journal article" date="2007" name="Science">
        <title>The Chlamydomonas genome reveals the evolution of key animal and plant functions.</title>
        <authorList>
            <person name="Merchant S.S."/>
            <person name="Prochnik S.E."/>
            <person name="Vallon O."/>
            <person name="Harris E.H."/>
            <person name="Karpowicz S.J."/>
            <person name="Witman G.B."/>
            <person name="Terry A."/>
            <person name="Salamov A."/>
            <person name="Fritz-Laylin L.K."/>
            <person name="Marechal-Drouard L."/>
            <person name="Marshall W.F."/>
            <person name="Qu L.H."/>
            <person name="Nelson D.R."/>
            <person name="Sanderfoot A.A."/>
            <person name="Spalding M.H."/>
            <person name="Kapitonov V.V."/>
            <person name="Ren Q."/>
            <person name="Ferris P."/>
            <person name="Lindquist E."/>
            <person name="Shapiro H."/>
            <person name="Lucas S.M."/>
            <person name="Grimwood J."/>
            <person name="Schmutz J."/>
            <person name="Cardol P."/>
            <person name="Cerutti H."/>
            <person name="Chanfreau G."/>
            <person name="Chen C.L."/>
            <person name="Cognat V."/>
            <person name="Croft M.T."/>
            <person name="Dent R."/>
            <person name="Dutcher S."/>
            <person name="Fernandez E."/>
            <person name="Fukuzawa H."/>
            <person name="Gonzalez-Ballester D."/>
            <person name="Gonzalez-Halphen D."/>
            <person name="Hallmann A."/>
            <person name="Hanikenne M."/>
            <person name="Hippler M."/>
            <person name="Inwood W."/>
            <person name="Jabbari K."/>
            <person name="Kalanon M."/>
            <person name="Kuras R."/>
            <person name="Lefebvre P.A."/>
            <person name="Lemaire S.D."/>
            <person name="Lobanov A.V."/>
            <person name="Lohr M."/>
            <person name="Manuell A."/>
            <person name="Meier I."/>
            <person name="Mets L."/>
            <person name="Mittag M."/>
            <person name="Mittelmeier T."/>
            <person name="Moroney J.V."/>
            <person name="Moseley J."/>
            <person name="Napoli C."/>
            <person name="Nedelcu A.M."/>
            <person name="Niyogi K."/>
            <person name="Novoselov S.V."/>
            <person name="Paulsen I.T."/>
            <person name="Pazour G."/>
            <person name="Purton S."/>
            <person name="Ral J.P."/>
            <person name="Riano-Pachon D.M."/>
            <person name="Riekhof W."/>
            <person name="Rymarquis L."/>
            <person name="Schroda M."/>
            <person name="Stern D."/>
            <person name="Umen J."/>
            <person name="Willows R."/>
            <person name="Wilson N."/>
            <person name="Zimmer S.L."/>
            <person name="Allmer J."/>
            <person name="Balk J."/>
            <person name="Bisova K."/>
            <person name="Chen C.J."/>
            <person name="Elias M."/>
            <person name="Gendler K."/>
            <person name="Hauser C."/>
            <person name="Lamb M.R."/>
            <person name="Ledford H."/>
            <person name="Long J.C."/>
            <person name="Minagawa J."/>
            <person name="Page M.D."/>
            <person name="Pan J."/>
            <person name="Pootakham W."/>
            <person name="Roje S."/>
            <person name="Rose A."/>
            <person name="Stahlberg E."/>
            <person name="Terauchi A.M."/>
            <person name="Yang P."/>
            <person name="Ball S."/>
            <person name="Bowler C."/>
            <person name="Dieckmann C.L."/>
            <person name="Gladyshev V.N."/>
            <person name="Green P."/>
            <person name="Jorgensen R."/>
            <person name="Mayfield S."/>
            <person name="Mueller-Roeber B."/>
            <person name="Rajamani S."/>
            <person name="Sayre R.T."/>
            <person name="Brokstein P."/>
            <person name="Dubchak I."/>
            <person name="Goodstein D."/>
            <person name="Hornick L."/>
            <person name="Huang Y.W."/>
            <person name="Jhaveri J."/>
            <person name="Luo Y."/>
            <person name="Martinez D."/>
            <person name="Ngau W.C."/>
            <person name="Otillar B."/>
            <person name="Poliakov A."/>
            <person name="Porter A."/>
            <person name="Szajkowski L."/>
            <person name="Werner G."/>
            <person name="Zhou K."/>
            <person name="Grigoriev I.V."/>
            <person name="Rokhsar D.S."/>
            <person name="Grossman A.R."/>
        </authorList>
    </citation>
    <scope>NUCLEOTIDE SEQUENCE [LARGE SCALE GENOMIC DNA]</scope>
    <source>
        <strain evidence="6">CC-503</strain>
    </source>
</reference>
<dbReference type="Pfam" id="PF00004">
    <property type="entry name" value="AAA"/>
    <property type="match status" value="1"/>
</dbReference>
<feature type="compositionally biased region" description="Low complexity" evidence="3">
    <location>
        <begin position="282"/>
        <end position="295"/>
    </location>
</feature>
<dbReference type="InterPro" id="IPR051701">
    <property type="entry name" value="Mito_OM_Translocase_MSP1"/>
</dbReference>
<dbReference type="SUPFAM" id="SSF52540">
    <property type="entry name" value="P-loop containing nucleoside triphosphate hydrolases"/>
    <property type="match status" value="1"/>
</dbReference>
<dbReference type="Gramene" id="PNW81683">
    <property type="protein sequence ID" value="PNW81683"/>
    <property type="gene ID" value="CHLRE_06g256100v5"/>
</dbReference>
<evidence type="ECO:0000313" key="5">
    <source>
        <dbReference type="EMBL" id="PNW81683.1"/>
    </source>
</evidence>
<organism evidence="5 6">
    <name type="scientific">Chlamydomonas reinhardtii</name>
    <name type="common">Chlamydomonas smithii</name>
    <dbReference type="NCBI Taxonomy" id="3055"/>
    <lineage>
        <taxon>Eukaryota</taxon>
        <taxon>Viridiplantae</taxon>
        <taxon>Chlorophyta</taxon>
        <taxon>core chlorophytes</taxon>
        <taxon>Chlorophyceae</taxon>
        <taxon>CS clade</taxon>
        <taxon>Chlamydomonadales</taxon>
        <taxon>Chlamydomonadaceae</taxon>
        <taxon>Chlamydomonas</taxon>
    </lineage>
</organism>
<dbReference type="Gene3D" id="3.40.50.300">
    <property type="entry name" value="P-loop containing nucleotide triphosphate hydrolases"/>
    <property type="match status" value="1"/>
</dbReference>
<proteinExistence type="predicted"/>
<dbReference type="InterPro" id="IPR027417">
    <property type="entry name" value="P-loop_NTPase"/>
</dbReference>
<dbReference type="OrthoDB" id="560708at2759"/>
<dbReference type="GO" id="GO:0016887">
    <property type="term" value="F:ATP hydrolysis activity"/>
    <property type="evidence" value="ECO:0007669"/>
    <property type="project" value="InterPro"/>
</dbReference>
<feature type="domain" description="ATPase AAA-type core" evidence="4">
    <location>
        <begin position="123"/>
        <end position="199"/>
    </location>
</feature>
<dbReference type="STRING" id="3055.A0A2K3DME1"/>
<dbReference type="GO" id="GO:0005741">
    <property type="term" value="C:mitochondrial outer membrane"/>
    <property type="evidence" value="ECO:0000318"/>
    <property type="project" value="GO_Central"/>
</dbReference>
<keyword evidence="1" id="KW-0547">Nucleotide-binding</keyword>